<feature type="binding site" description="axial binding residue" evidence="8">
    <location>
        <position position="445"/>
    </location>
    <ligand>
        <name>heme</name>
        <dbReference type="ChEBI" id="CHEBI:30413"/>
    </ligand>
    <ligandPart>
        <name>Fe</name>
        <dbReference type="ChEBI" id="CHEBI:18248"/>
    </ligandPart>
</feature>
<evidence type="ECO:0000256" key="8">
    <source>
        <dbReference type="PIRSR" id="PIRSR602401-1"/>
    </source>
</evidence>
<accession>A0A1X6MWK2</accession>
<evidence type="ECO:0000256" key="9">
    <source>
        <dbReference type="RuleBase" id="RU000461"/>
    </source>
</evidence>
<protein>
    <recommendedName>
        <fullName evidence="12">Cytochrome P450</fullName>
    </recommendedName>
</protein>
<evidence type="ECO:0000256" key="2">
    <source>
        <dbReference type="ARBA" id="ARBA00005179"/>
    </source>
</evidence>
<evidence type="ECO:0000313" key="10">
    <source>
        <dbReference type="EMBL" id="OSX60744.1"/>
    </source>
</evidence>
<evidence type="ECO:0000256" key="5">
    <source>
        <dbReference type="ARBA" id="ARBA00023002"/>
    </source>
</evidence>
<comment type="pathway">
    <text evidence="2">Secondary metabolite biosynthesis.</text>
</comment>
<reference evidence="10 11" key="1">
    <citation type="submission" date="2017-04" db="EMBL/GenBank/DDBJ databases">
        <title>Genome Sequence of the Model Brown-Rot Fungus Postia placenta SB12.</title>
        <authorList>
            <consortium name="DOE Joint Genome Institute"/>
            <person name="Gaskell J."/>
            <person name="Kersten P."/>
            <person name="Larrondo L.F."/>
            <person name="Canessa P."/>
            <person name="Martinez D."/>
            <person name="Hibbett D."/>
            <person name="Schmoll M."/>
            <person name="Kubicek C.P."/>
            <person name="Martinez A.T."/>
            <person name="Yadav J."/>
            <person name="Master E."/>
            <person name="Magnuson J.K."/>
            <person name="James T."/>
            <person name="Yaver D."/>
            <person name="Berka R."/>
            <person name="Labutti K."/>
            <person name="Lipzen A."/>
            <person name="Aerts A."/>
            <person name="Barry K."/>
            <person name="Henrissat B."/>
            <person name="Blanchette R."/>
            <person name="Grigoriev I."/>
            <person name="Cullen D."/>
        </authorList>
    </citation>
    <scope>NUCLEOTIDE SEQUENCE [LARGE SCALE GENOMIC DNA]</scope>
    <source>
        <strain evidence="10 11">MAD-698-R-SB12</strain>
    </source>
</reference>
<evidence type="ECO:0008006" key="12">
    <source>
        <dbReference type="Google" id="ProtNLM"/>
    </source>
</evidence>
<dbReference type="OrthoDB" id="1844152at2759"/>
<dbReference type="PANTHER" id="PTHR46206">
    <property type="entry name" value="CYTOCHROME P450"/>
    <property type="match status" value="1"/>
</dbReference>
<evidence type="ECO:0000256" key="6">
    <source>
        <dbReference type="ARBA" id="ARBA00023004"/>
    </source>
</evidence>
<keyword evidence="11" id="KW-1185">Reference proteome</keyword>
<keyword evidence="7 9" id="KW-0503">Monooxygenase</keyword>
<comment type="cofactor">
    <cofactor evidence="1 8">
        <name>heme</name>
        <dbReference type="ChEBI" id="CHEBI:30413"/>
    </cofactor>
</comment>
<proteinExistence type="inferred from homology"/>
<dbReference type="InterPro" id="IPR036396">
    <property type="entry name" value="Cyt_P450_sf"/>
</dbReference>
<dbReference type="GO" id="GO:0005506">
    <property type="term" value="F:iron ion binding"/>
    <property type="evidence" value="ECO:0007669"/>
    <property type="project" value="InterPro"/>
</dbReference>
<gene>
    <name evidence="10" type="ORF">POSPLADRAFT_1075239</name>
</gene>
<dbReference type="InterPro" id="IPR001128">
    <property type="entry name" value="Cyt_P450"/>
</dbReference>
<evidence type="ECO:0000256" key="1">
    <source>
        <dbReference type="ARBA" id="ARBA00001971"/>
    </source>
</evidence>
<dbReference type="Gene3D" id="1.10.630.10">
    <property type="entry name" value="Cytochrome P450"/>
    <property type="match status" value="1"/>
</dbReference>
<dbReference type="EMBL" id="KZ110600">
    <property type="protein sequence ID" value="OSX60744.1"/>
    <property type="molecule type" value="Genomic_DNA"/>
</dbReference>
<dbReference type="GO" id="GO:0020037">
    <property type="term" value="F:heme binding"/>
    <property type="evidence" value="ECO:0007669"/>
    <property type="project" value="InterPro"/>
</dbReference>
<keyword evidence="6 8" id="KW-0408">Iron</keyword>
<dbReference type="GeneID" id="36327743"/>
<dbReference type="PROSITE" id="PS00086">
    <property type="entry name" value="CYTOCHROME_P450"/>
    <property type="match status" value="1"/>
</dbReference>
<comment type="similarity">
    <text evidence="3 9">Belongs to the cytochrome P450 family.</text>
</comment>
<keyword evidence="5 9" id="KW-0560">Oxidoreductase</keyword>
<keyword evidence="4 8" id="KW-0479">Metal-binding</keyword>
<evidence type="ECO:0000256" key="7">
    <source>
        <dbReference type="ARBA" id="ARBA00023033"/>
    </source>
</evidence>
<evidence type="ECO:0000313" key="11">
    <source>
        <dbReference type="Proteomes" id="UP000194127"/>
    </source>
</evidence>
<organism evidence="10 11">
    <name type="scientific">Postia placenta MAD-698-R-SB12</name>
    <dbReference type="NCBI Taxonomy" id="670580"/>
    <lineage>
        <taxon>Eukaryota</taxon>
        <taxon>Fungi</taxon>
        <taxon>Dikarya</taxon>
        <taxon>Basidiomycota</taxon>
        <taxon>Agaricomycotina</taxon>
        <taxon>Agaricomycetes</taxon>
        <taxon>Polyporales</taxon>
        <taxon>Adustoporiaceae</taxon>
        <taxon>Rhodonia</taxon>
    </lineage>
</organism>
<dbReference type="GO" id="GO:0016705">
    <property type="term" value="F:oxidoreductase activity, acting on paired donors, with incorporation or reduction of molecular oxygen"/>
    <property type="evidence" value="ECO:0007669"/>
    <property type="project" value="InterPro"/>
</dbReference>
<dbReference type="PRINTS" id="PR00463">
    <property type="entry name" value="EP450I"/>
</dbReference>
<dbReference type="GO" id="GO:0004497">
    <property type="term" value="F:monooxygenase activity"/>
    <property type="evidence" value="ECO:0007669"/>
    <property type="project" value="UniProtKB-KW"/>
</dbReference>
<dbReference type="InterPro" id="IPR017972">
    <property type="entry name" value="Cyt_P450_CS"/>
</dbReference>
<dbReference type="RefSeq" id="XP_024337538.1">
    <property type="nucleotide sequence ID" value="XM_024482794.1"/>
</dbReference>
<sequence>MELSATTVVAVLSALYFLSSVFGLGKRSLRPIPTVGGPSLPLLRLAGSVRFLFKSAQVLQEGYDKFKGKAFKHSEYFGWHVYVSGPRLTEELRRAPEDQLSCSEAINDSLQVEYTLSPGIHHDSYHIRIVRTQLTRNLGALFSQLRDEIVNAFADQVPLKGDGAEWVPVKGMDAVMEIVVRTSNRVFIGLPLCRDADWCALNKQFTIDCFQGAAIISLFPKFLKPIAARFLTNVPKSVRRGQRHLEPIILERFRMMEEHGSDWADKPNDMLQWLMDDARGEARGVRPLVLRLLSVNIAAIHTTSIAFTNALYLLAAHPEFAPLLRAEIEGVVAKEGWTKAAMNDMRRLDSFLKETLRYTGLGAISLTRKALADYTFADGTFIPAGTTVSAPLRATHYDDGIWARAAVFDPWRFSTLREAEGESAKHHMVSTSTEYLAFGHGQHACPGRFFAANEMKAMLAHVLVTYDVKMEQEGVVPPPTWFGPNLVPNWNAKVLFRTRQAS</sequence>
<dbReference type="PANTHER" id="PTHR46206:SF1">
    <property type="entry name" value="P450, PUTATIVE (EUROFUNG)-RELATED"/>
    <property type="match status" value="1"/>
</dbReference>
<dbReference type="InterPro" id="IPR002401">
    <property type="entry name" value="Cyt_P450_E_grp-I"/>
</dbReference>
<dbReference type="Proteomes" id="UP000194127">
    <property type="component" value="Unassembled WGS sequence"/>
</dbReference>
<evidence type="ECO:0000256" key="3">
    <source>
        <dbReference type="ARBA" id="ARBA00010617"/>
    </source>
</evidence>
<dbReference type="Pfam" id="PF00067">
    <property type="entry name" value="p450"/>
    <property type="match status" value="1"/>
</dbReference>
<dbReference type="SUPFAM" id="SSF48264">
    <property type="entry name" value="Cytochrome P450"/>
    <property type="match status" value="1"/>
</dbReference>
<dbReference type="STRING" id="670580.A0A1X6MWK2"/>
<keyword evidence="8 9" id="KW-0349">Heme</keyword>
<dbReference type="CDD" id="cd11041">
    <property type="entry name" value="CYP503A1-like"/>
    <property type="match status" value="1"/>
</dbReference>
<evidence type="ECO:0000256" key="4">
    <source>
        <dbReference type="ARBA" id="ARBA00022723"/>
    </source>
</evidence>
<name>A0A1X6MWK2_9APHY</name>
<dbReference type="AlphaFoldDB" id="A0A1X6MWK2"/>